<accession>A0A9X3J6U2</accession>
<evidence type="ECO:0000259" key="2">
    <source>
        <dbReference type="Pfam" id="PF04389"/>
    </source>
</evidence>
<keyword evidence="4" id="KW-1185">Reference proteome</keyword>
<dbReference type="PANTHER" id="PTHR12147">
    <property type="entry name" value="METALLOPEPTIDASE M28 FAMILY MEMBER"/>
    <property type="match status" value="1"/>
</dbReference>
<dbReference type="AlphaFoldDB" id="A0A9X3J6U2"/>
<dbReference type="GO" id="GO:0008235">
    <property type="term" value="F:metalloexopeptidase activity"/>
    <property type="evidence" value="ECO:0007669"/>
    <property type="project" value="InterPro"/>
</dbReference>
<organism evidence="3 4">
    <name type="scientific">Draconibacterium aestuarii</name>
    <dbReference type="NCBI Taxonomy" id="2998507"/>
    <lineage>
        <taxon>Bacteria</taxon>
        <taxon>Pseudomonadati</taxon>
        <taxon>Bacteroidota</taxon>
        <taxon>Bacteroidia</taxon>
        <taxon>Marinilabiliales</taxon>
        <taxon>Prolixibacteraceae</taxon>
        <taxon>Draconibacterium</taxon>
    </lineage>
</organism>
<feature type="chain" id="PRO_5040791860" evidence="1">
    <location>
        <begin position="23"/>
        <end position="516"/>
    </location>
</feature>
<protein>
    <submittedName>
        <fullName evidence="3">M20/M25/M40 family metallo-hydrolase</fullName>
    </submittedName>
</protein>
<gene>
    <name evidence="3" type="ORF">OU798_13260</name>
</gene>
<feature type="domain" description="Peptidase M28" evidence="2">
    <location>
        <begin position="283"/>
        <end position="496"/>
    </location>
</feature>
<dbReference type="RefSeq" id="WP_343333648.1">
    <property type="nucleotide sequence ID" value="NZ_JAPOHD010000027.1"/>
</dbReference>
<evidence type="ECO:0000256" key="1">
    <source>
        <dbReference type="SAM" id="SignalP"/>
    </source>
</evidence>
<reference evidence="3" key="1">
    <citation type="submission" date="2022-11" db="EMBL/GenBank/DDBJ databases">
        <title>Marilongibacter aestuarii gen. nov., sp. nov., isolated from tidal flat sediment.</title>
        <authorList>
            <person name="Jiayan W."/>
        </authorList>
    </citation>
    <scope>NUCLEOTIDE SEQUENCE</scope>
    <source>
        <strain evidence="3">Z1-6</strain>
    </source>
</reference>
<keyword evidence="1" id="KW-0732">Signal</keyword>
<feature type="signal peptide" evidence="1">
    <location>
        <begin position="1"/>
        <end position="22"/>
    </location>
</feature>
<evidence type="ECO:0000313" key="4">
    <source>
        <dbReference type="Proteomes" id="UP001145087"/>
    </source>
</evidence>
<dbReference type="PANTHER" id="PTHR12147:SF26">
    <property type="entry name" value="PEPTIDASE M28 DOMAIN-CONTAINING PROTEIN"/>
    <property type="match status" value="1"/>
</dbReference>
<comment type="caution">
    <text evidence="3">The sequence shown here is derived from an EMBL/GenBank/DDBJ whole genome shotgun (WGS) entry which is preliminary data.</text>
</comment>
<dbReference type="GO" id="GO:0006508">
    <property type="term" value="P:proteolysis"/>
    <property type="evidence" value="ECO:0007669"/>
    <property type="project" value="InterPro"/>
</dbReference>
<dbReference type="InterPro" id="IPR045175">
    <property type="entry name" value="M28_fam"/>
</dbReference>
<dbReference type="Gene3D" id="3.40.630.10">
    <property type="entry name" value="Zn peptidases"/>
    <property type="match status" value="1"/>
</dbReference>
<dbReference type="Proteomes" id="UP001145087">
    <property type="component" value="Unassembled WGS sequence"/>
</dbReference>
<dbReference type="InterPro" id="IPR018247">
    <property type="entry name" value="EF_Hand_1_Ca_BS"/>
</dbReference>
<dbReference type="EMBL" id="JAPOHD010000027">
    <property type="protein sequence ID" value="MCY1721317.1"/>
    <property type="molecule type" value="Genomic_DNA"/>
</dbReference>
<dbReference type="InterPro" id="IPR007484">
    <property type="entry name" value="Peptidase_M28"/>
</dbReference>
<name>A0A9X3J6U2_9BACT</name>
<dbReference type="PROSITE" id="PS00018">
    <property type="entry name" value="EF_HAND_1"/>
    <property type="match status" value="1"/>
</dbReference>
<evidence type="ECO:0000313" key="3">
    <source>
        <dbReference type="EMBL" id="MCY1721317.1"/>
    </source>
</evidence>
<sequence>MFLTKITQIFYVLCLISFSSFAQTDALKKIDKANLERHLKFIASDELQGRKLGTEVDGLGITANYIADFAKQTGLKPGADNYFQTVDILSVKPGENSFIEIQNTKGKSLFKTNSLIAIGGPQATQQIEMKDPILLGFGENEIPDVNGKVVVVAQGNAELFKKGNVFGWNRGMEQRKITMISEKKPEAIIIVTNPNDKENKTFKQIDSWINRETYSLKYKARNDQPLVILTKPDFTDKLLGGKGKFKKYLTEIAEGKITNADLPANKKLNLKVEKQVESVAGKNVIGVVEGSDPQLKNEYVVFMAHYDHIGMGKDGEVFNGADDNGSGTVAIMEVAKAFMSLETKPKRSIVFLWVTGEEIGHFGSMYYCDHLIFPLEKTVAAINLDMVGRVYDGPRDDVWKDSPKKVKDFDGLYTLSNDVWPKLAEINDQKCKELGLVPDTSLPKDPFLRASDHYHFHKNGVPILNYATGYHADYHKVGDEVEKINFDKIKRVADLCFLVGLEVANTDHIEIAGKQE</sequence>
<dbReference type="Pfam" id="PF04389">
    <property type="entry name" value="Peptidase_M28"/>
    <property type="match status" value="1"/>
</dbReference>
<dbReference type="SUPFAM" id="SSF53187">
    <property type="entry name" value="Zn-dependent exopeptidases"/>
    <property type="match status" value="1"/>
</dbReference>
<proteinExistence type="predicted"/>